<dbReference type="AlphaFoldDB" id="A0A016VD89"/>
<gene>
    <name evidence="1" type="primary">Acey_s0012.g1776</name>
    <name evidence="1" type="ORF">Y032_0012g1776</name>
</gene>
<comment type="caution">
    <text evidence="1">The sequence shown here is derived from an EMBL/GenBank/DDBJ whole genome shotgun (WGS) entry which is preliminary data.</text>
</comment>
<evidence type="ECO:0000313" key="2">
    <source>
        <dbReference type="Proteomes" id="UP000024635"/>
    </source>
</evidence>
<dbReference type="Proteomes" id="UP000024635">
    <property type="component" value="Unassembled WGS sequence"/>
</dbReference>
<keyword evidence="2" id="KW-1185">Reference proteome</keyword>
<accession>A0A016VD89</accession>
<organism evidence="1 2">
    <name type="scientific">Ancylostoma ceylanicum</name>
    <dbReference type="NCBI Taxonomy" id="53326"/>
    <lineage>
        <taxon>Eukaryota</taxon>
        <taxon>Metazoa</taxon>
        <taxon>Ecdysozoa</taxon>
        <taxon>Nematoda</taxon>
        <taxon>Chromadorea</taxon>
        <taxon>Rhabditida</taxon>
        <taxon>Rhabditina</taxon>
        <taxon>Rhabditomorpha</taxon>
        <taxon>Strongyloidea</taxon>
        <taxon>Ancylostomatidae</taxon>
        <taxon>Ancylostomatinae</taxon>
        <taxon>Ancylostoma</taxon>
    </lineage>
</organism>
<sequence>MLPTESSRSVMKETLKRVRKWNEGEIRAKNTNFIARSANDVRSIETTPFCKVAVVHERLNSLSFANFIVCF</sequence>
<evidence type="ECO:0000313" key="1">
    <source>
        <dbReference type="EMBL" id="EYC25231.1"/>
    </source>
</evidence>
<name>A0A016VD89_9BILA</name>
<protein>
    <submittedName>
        <fullName evidence="1">Uncharacterized protein</fullName>
    </submittedName>
</protein>
<dbReference type="EMBL" id="JARK01001348">
    <property type="protein sequence ID" value="EYC25231.1"/>
    <property type="molecule type" value="Genomic_DNA"/>
</dbReference>
<proteinExistence type="predicted"/>
<reference evidence="2" key="1">
    <citation type="journal article" date="2015" name="Nat. Genet.">
        <title>The genome and transcriptome of the zoonotic hookworm Ancylostoma ceylanicum identify infection-specific gene families.</title>
        <authorList>
            <person name="Schwarz E.M."/>
            <person name="Hu Y."/>
            <person name="Antoshechkin I."/>
            <person name="Miller M.M."/>
            <person name="Sternberg P.W."/>
            <person name="Aroian R.V."/>
        </authorList>
    </citation>
    <scope>NUCLEOTIDE SEQUENCE</scope>
    <source>
        <strain evidence="2">HY135</strain>
    </source>
</reference>